<evidence type="ECO:0000256" key="3">
    <source>
        <dbReference type="ARBA" id="ARBA00022475"/>
    </source>
</evidence>
<organism evidence="8 9">
    <name type="scientific">Atopostipes suicloacalis DSM 15692</name>
    <dbReference type="NCBI Taxonomy" id="1121025"/>
    <lineage>
        <taxon>Bacteria</taxon>
        <taxon>Bacillati</taxon>
        <taxon>Bacillota</taxon>
        <taxon>Bacilli</taxon>
        <taxon>Lactobacillales</taxon>
        <taxon>Carnobacteriaceae</taxon>
        <taxon>Atopostipes</taxon>
    </lineage>
</organism>
<evidence type="ECO:0000256" key="1">
    <source>
        <dbReference type="ARBA" id="ARBA00004651"/>
    </source>
</evidence>
<dbReference type="InterPro" id="IPR007341">
    <property type="entry name" value="Transgly_assoc"/>
</dbReference>
<dbReference type="GO" id="GO:0005886">
    <property type="term" value="C:plasma membrane"/>
    <property type="evidence" value="ECO:0007669"/>
    <property type="project" value="UniProtKB-SubCell"/>
</dbReference>
<dbReference type="OrthoDB" id="1632160at2"/>
<dbReference type="STRING" id="1121025.SAMN02745249_01464"/>
<evidence type="ECO:0000256" key="2">
    <source>
        <dbReference type="ARBA" id="ARBA00011006"/>
    </source>
</evidence>
<feature type="transmembrane region" description="Helical" evidence="7">
    <location>
        <begin position="60"/>
        <end position="79"/>
    </location>
</feature>
<gene>
    <name evidence="8" type="ORF">SAMN02745249_01464</name>
</gene>
<dbReference type="Proteomes" id="UP000184128">
    <property type="component" value="Unassembled WGS sequence"/>
</dbReference>
<feature type="transmembrane region" description="Helical" evidence="7">
    <location>
        <begin position="28"/>
        <end position="48"/>
    </location>
</feature>
<keyword evidence="9" id="KW-1185">Reference proteome</keyword>
<keyword evidence="4 7" id="KW-0812">Transmembrane</keyword>
<evidence type="ECO:0000313" key="8">
    <source>
        <dbReference type="EMBL" id="SHE93431.1"/>
    </source>
</evidence>
<dbReference type="PANTHER" id="PTHR33884:SF3">
    <property type="entry name" value="UPF0410 PROTEIN YMGE"/>
    <property type="match status" value="1"/>
</dbReference>
<proteinExistence type="inferred from homology"/>
<accession>A0A1M4XJ52</accession>
<evidence type="ECO:0000256" key="7">
    <source>
        <dbReference type="SAM" id="Phobius"/>
    </source>
</evidence>
<sequence length="82" mass="8626">MIGFLLSLVVGGIIGAIAESLMNREVPGGILGNIILGFIGSWVGSLIFNDWGPVIQDFAIIPAILGAVIVVFLFSWIAGKTR</sequence>
<comment type="similarity">
    <text evidence="2">Belongs to the UPF0410 family.</text>
</comment>
<dbReference type="AlphaFoldDB" id="A0A1M4XJ52"/>
<dbReference type="RefSeq" id="WP_073298208.1">
    <property type="nucleotide sequence ID" value="NZ_FQUF01000021.1"/>
</dbReference>
<keyword evidence="5 7" id="KW-1133">Transmembrane helix</keyword>
<reference evidence="8 9" key="1">
    <citation type="submission" date="2016-11" db="EMBL/GenBank/DDBJ databases">
        <authorList>
            <person name="Jaros S."/>
            <person name="Januszkiewicz K."/>
            <person name="Wedrychowicz H."/>
        </authorList>
    </citation>
    <scope>NUCLEOTIDE SEQUENCE [LARGE SCALE GENOMIC DNA]</scope>
    <source>
        <strain evidence="8 9">DSM 15692</strain>
    </source>
</reference>
<protein>
    <submittedName>
        <fullName evidence="8">Uncharacterized membrane protein YeaQ/YmgE, transglycosylase-associated protein family</fullName>
    </submittedName>
</protein>
<dbReference type="EMBL" id="FQUF01000021">
    <property type="protein sequence ID" value="SHE93431.1"/>
    <property type="molecule type" value="Genomic_DNA"/>
</dbReference>
<keyword evidence="3" id="KW-1003">Cell membrane</keyword>
<evidence type="ECO:0000256" key="4">
    <source>
        <dbReference type="ARBA" id="ARBA00022692"/>
    </source>
</evidence>
<evidence type="ECO:0000256" key="6">
    <source>
        <dbReference type="ARBA" id="ARBA00023136"/>
    </source>
</evidence>
<name>A0A1M4XJ52_9LACT</name>
<comment type="subcellular location">
    <subcellularLocation>
        <location evidence="1">Cell membrane</location>
        <topology evidence="1">Multi-pass membrane protein</topology>
    </subcellularLocation>
</comment>
<dbReference type="Pfam" id="PF04226">
    <property type="entry name" value="Transgly_assoc"/>
    <property type="match status" value="1"/>
</dbReference>
<evidence type="ECO:0000313" key="9">
    <source>
        <dbReference type="Proteomes" id="UP000184128"/>
    </source>
</evidence>
<evidence type="ECO:0000256" key="5">
    <source>
        <dbReference type="ARBA" id="ARBA00022989"/>
    </source>
</evidence>
<keyword evidence="6 7" id="KW-0472">Membrane</keyword>
<dbReference type="PANTHER" id="PTHR33884">
    <property type="entry name" value="UPF0410 PROTEIN YMGE"/>
    <property type="match status" value="1"/>
</dbReference>